<dbReference type="InterPro" id="IPR052831">
    <property type="entry name" value="Apoptosis_promoter"/>
</dbReference>
<name>A0A0L0HME8_SPIPD</name>
<dbReference type="OMA" id="ANAIWAS"/>
<feature type="compositionally biased region" description="Low complexity" evidence="2">
    <location>
        <begin position="11"/>
        <end position="22"/>
    </location>
</feature>
<dbReference type="AlphaFoldDB" id="A0A0L0HME8"/>
<protein>
    <recommendedName>
        <fullName evidence="5">Programmed cell death protein 7</fullName>
    </recommendedName>
</protein>
<accession>A0A0L0HME8</accession>
<organism evidence="3 4">
    <name type="scientific">Spizellomyces punctatus (strain DAOM BR117)</name>
    <dbReference type="NCBI Taxonomy" id="645134"/>
    <lineage>
        <taxon>Eukaryota</taxon>
        <taxon>Fungi</taxon>
        <taxon>Fungi incertae sedis</taxon>
        <taxon>Chytridiomycota</taxon>
        <taxon>Chytridiomycota incertae sedis</taxon>
        <taxon>Chytridiomycetes</taxon>
        <taxon>Spizellomycetales</taxon>
        <taxon>Spizellomycetaceae</taxon>
        <taxon>Spizellomyces</taxon>
    </lineage>
</organism>
<dbReference type="InterPro" id="IPR031974">
    <property type="entry name" value="PDCD7"/>
</dbReference>
<evidence type="ECO:0000313" key="3">
    <source>
        <dbReference type="EMBL" id="KND01999.1"/>
    </source>
</evidence>
<evidence type="ECO:0000256" key="1">
    <source>
        <dbReference type="SAM" id="Coils"/>
    </source>
</evidence>
<feature type="region of interest" description="Disordered" evidence="2">
    <location>
        <begin position="1"/>
        <end position="30"/>
    </location>
</feature>
<feature type="region of interest" description="Disordered" evidence="2">
    <location>
        <begin position="248"/>
        <end position="267"/>
    </location>
</feature>
<dbReference type="STRING" id="645134.A0A0L0HME8"/>
<sequence>MHRPEPRKSGSKPYKIPSSSSKCQQREQGNLQIADDAWVNKWLDEPAVAEKGAECAAARSVKLGEYMQTLLKAKEIRESLEQLTESQTGSERHDPELAENLEQRVHAEREELRSLLAKVTNKDVLRNVKYRLGKLRRKKRWQEKRQKTLREIREERLRNRERLHEETDLWLARRRAEEAQLLDDAEHAKQLEQKIKDARIAKRKHEDIVSLLQALERLRNLRRDKAKKAGEVFPEEDDEFFRMVEEQSTATVGGDEHESTPQEDEEAPSIRIVRPSGFEVRDIDDLIRVRRQWDNYIVPAGTPGGSRVPQHFVIPGPPSNEDWAGFVTGGS</sequence>
<dbReference type="VEuPathDB" id="FungiDB:SPPG_02505"/>
<reference evidence="3 4" key="1">
    <citation type="submission" date="2009-08" db="EMBL/GenBank/DDBJ databases">
        <title>The Genome Sequence of Spizellomyces punctatus strain DAOM BR117.</title>
        <authorList>
            <consortium name="The Broad Institute Genome Sequencing Platform"/>
            <person name="Russ C."/>
            <person name="Cuomo C."/>
            <person name="Shea T."/>
            <person name="Young S.K."/>
            <person name="Zeng Q."/>
            <person name="Koehrsen M."/>
            <person name="Haas B."/>
            <person name="Borodovsky M."/>
            <person name="Guigo R."/>
            <person name="Alvarado L."/>
            <person name="Berlin A."/>
            <person name="Bochicchio J."/>
            <person name="Borenstein D."/>
            <person name="Chapman S."/>
            <person name="Chen Z."/>
            <person name="Engels R."/>
            <person name="Freedman E."/>
            <person name="Gellesch M."/>
            <person name="Goldberg J."/>
            <person name="Griggs A."/>
            <person name="Gujja S."/>
            <person name="Heiman D."/>
            <person name="Hepburn T."/>
            <person name="Howarth C."/>
            <person name="Jen D."/>
            <person name="Larson L."/>
            <person name="Lewis B."/>
            <person name="Mehta T."/>
            <person name="Park D."/>
            <person name="Pearson M."/>
            <person name="Roberts A."/>
            <person name="Saif S."/>
            <person name="Shenoy N."/>
            <person name="Sisk P."/>
            <person name="Stolte C."/>
            <person name="Sykes S."/>
            <person name="Thomson T."/>
            <person name="Walk T."/>
            <person name="White J."/>
            <person name="Yandava C."/>
            <person name="Burger G."/>
            <person name="Gray M.W."/>
            <person name="Holland P.W.H."/>
            <person name="King N."/>
            <person name="Lang F.B.F."/>
            <person name="Roger A.J."/>
            <person name="Ruiz-Trillo I."/>
            <person name="Lander E."/>
            <person name="Nusbaum C."/>
        </authorList>
    </citation>
    <scope>NUCLEOTIDE SEQUENCE [LARGE SCALE GENOMIC DNA]</scope>
    <source>
        <strain evidence="3 4">DAOM BR117</strain>
    </source>
</reference>
<dbReference type="GO" id="GO:0005689">
    <property type="term" value="C:U12-type spliceosomal complex"/>
    <property type="evidence" value="ECO:0007669"/>
    <property type="project" value="TreeGrafter"/>
</dbReference>
<keyword evidence="1" id="KW-0175">Coiled coil</keyword>
<keyword evidence="4" id="KW-1185">Reference proteome</keyword>
<dbReference type="Pfam" id="PF16021">
    <property type="entry name" value="PDCD7"/>
    <property type="match status" value="2"/>
</dbReference>
<dbReference type="GeneID" id="27686086"/>
<dbReference type="PANTHER" id="PTHR48190">
    <property type="entry name" value="PROGRAMMED CELL DEATH PROTEIN 7"/>
    <property type="match status" value="1"/>
</dbReference>
<dbReference type="RefSeq" id="XP_016610038.1">
    <property type="nucleotide sequence ID" value="XM_016750792.1"/>
</dbReference>
<dbReference type="InParanoid" id="A0A0L0HME8"/>
<evidence type="ECO:0000256" key="2">
    <source>
        <dbReference type="SAM" id="MobiDB-lite"/>
    </source>
</evidence>
<dbReference type="EMBL" id="KQ257453">
    <property type="protein sequence ID" value="KND01999.1"/>
    <property type="molecule type" value="Genomic_DNA"/>
</dbReference>
<dbReference type="Proteomes" id="UP000053201">
    <property type="component" value="Unassembled WGS sequence"/>
</dbReference>
<evidence type="ECO:0008006" key="5">
    <source>
        <dbReference type="Google" id="ProtNLM"/>
    </source>
</evidence>
<gene>
    <name evidence="3" type="ORF">SPPG_02505</name>
</gene>
<feature type="coiled-coil region" evidence="1">
    <location>
        <begin position="98"/>
        <end position="158"/>
    </location>
</feature>
<evidence type="ECO:0000313" key="4">
    <source>
        <dbReference type="Proteomes" id="UP000053201"/>
    </source>
</evidence>
<dbReference type="OrthoDB" id="2289628at2759"/>
<dbReference type="PANTHER" id="PTHR48190:SF2">
    <property type="entry name" value="PROGRAMMED CELL DEATH PROTEIN 7"/>
    <property type="match status" value="1"/>
</dbReference>
<dbReference type="eggNOG" id="ENOG502QVX1">
    <property type="taxonomic scope" value="Eukaryota"/>
</dbReference>
<proteinExistence type="predicted"/>